<accession>A0A2S6HZL9</accession>
<name>A0A2S6HZL9_9FIRM</name>
<protein>
    <recommendedName>
        <fullName evidence="3">Ribosomal-protein-alanine N-acetyltransferase</fullName>
    </recommendedName>
</protein>
<evidence type="ECO:0008006" key="3">
    <source>
        <dbReference type="Google" id="ProtNLM"/>
    </source>
</evidence>
<organism evidence="1 2">
    <name type="scientific">Lacrimispora xylanisolvens</name>
    <dbReference type="NCBI Taxonomy" id="384636"/>
    <lineage>
        <taxon>Bacteria</taxon>
        <taxon>Bacillati</taxon>
        <taxon>Bacillota</taxon>
        <taxon>Clostridia</taxon>
        <taxon>Lachnospirales</taxon>
        <taxon>Lachnospiraceae</taxon>
        <taxon>Lacrimispora</taxon>
    </lineage>
</organism>
<evidence type="ECO:0000313" key="1">
    <source>
        <dbReference type="EMBL" id="PPK83602.1"/>
    </source>
</evidence>
<dbReference type="EMBL" id="PTJA01000001">
    <property type="protein sequence ID" value="PPK83602.1"/>
    <property type="molecule type" value="Genomic_DNA"/>
</dbReference>
<comment type="caution">
    <text evidence="1">The sequence shown here is derived from an EMBL/GenBank/DDBJ whole genome shotgun (WGS) entry which is preliminary data.</text>
</comment>
<sequence>MPGKKSMGGKRKGESKMRKYKNGGQLETVVCNCCGKKIIVSEGIAREGVISINHAWDFFSEKDGEIHHFDLCETCYDALISEFKIPVEVEEQLEYL</sequence>
<reference evidence="1 2" key="1">
    <citation type="submission" date="2018-02" db="EMBL/GenBank/DDBJ databases">
        <title>Genomic Encyclopedia of Archaeal and Bacterial Type Strains, Phase II (KMG-II): from individual species to whole genera.</title>
        <authorList>
            <person name="Goeker M."/>
        </authorList>
    </citation>
    <scope>NUCLEOTIDE SEQUENCE [LARGE SCALE GENOMIC DNA]</scope>
    <source>
        <strain evidence="1 2">DSM 3808</strain>
    </source>
</reference>
<keyword evidence="2" id="KW-1185">Reference proteome</keyword>
<dbReference type="Proteomes" id="UP000237749">
    <property type="component" value="Unassembled WGS sequence"/>
</dbReference>
<gene>
    <name evidence="1" type="ORF">BXY41_101666</name>
</gene>
<proteinExistence type="predicted"/>
<dbReference type="AlphaFoldDB" id="A0A2S6HZL9"/>
<evidence type="ECO:0000313" key="2">
    <source>
        <dbReference type="Proteomes" id="UP000237749"/>
    </source>
</evidence>